<proteinExistence type="predicted"/>
<evidence type="ECO:0000313" key="2">
    <source>
        <dbReference type="EMBL" id="MDX8535864.1"/>
    </source>
</evidence>
<evidence type="ECO:0000313" key="3">
    <source>
        <dbReference type="Proteomes" id="UP001285154"/>
    </source>
</evidence>
<feature type="region of interest" description="Disordered" evidence="1">
    <location>
        <begin position="30"/>
        <end position="50"/>
    </location>
</feature>
<organism evidence="2 3">
    <name type="scientific">Mesorhizobium vachelliae</name>
    <dbReference type="NCBI Taxonomy" id="3072309"/>
    <lineage>
        <taxon>Bacteria</taxon>
        <taxon>Pseudomonadati</taxon>
        <taxon>Pseudomonadota</taxon>
        <taxon>Alphaproteobacteria</taxon>
        <taxon>Hyphomicrobiales</taxon>
        <taxon>Phyllobacteriaceae</taxon>
        <taxon>Mesorhizobium</taxon>
    </lineage>
</organism>
<name>A0ABU5AF01_9HYPH</name>
<dbReference type="RefSeq" id="WP_320253408.1">
    <property type="nucleotide sequence ID" value="NZ_JAVIIQ010000033.1"/>
</dbReference>
<keyword evidence="3" id="KW-1185">Reference proteome</keyword>
<accession>A0ABU5AF01</accession>
<evidence type="ECO:0000256" key="1">
    <source>
        <dbReference type="SAM" id="MobiDB-lite"/>
    </source>
</evidence>
<sequence>MTTSTAGSVSHVLVSGPRLSGRVDLGLPDAPVAGQIQPLRNDQQLAGRAQ</sequence>
<reference evidence="2 3" key="1">
    <citation type="submission" date="2023-08" db="EMBL/GenBank/DDBJ databases">
        <title>Implementing the SeqCode for naming new Mesorhizobium species isolated from Vachellia karroo root nodules.</title>
        <authorList>
            <person name="Van Lill M."/>
        </authorList>
    </citation>
    <scope>NUCLEOTIDE SEQUENCE [LARGE SCALE GENOMIC DNA]</scope>
    <source>
        <strain evidence="2 3">VK25D</strain>
    </source>
</reference>
<comment type="caution">
    <text evidence="2">The sequence shown here is derived from an EMBL/GenBank/DDBJ whole genome shotgun (WGS) entry which is preliminary data.</text>
</comment>
<protein>
    <submittedName>
        <fullName evidence="2">Uncharacterized protein</fullName>
    </submittedName>
</protein>
<dbReference type="EMBL" id="JAVIIQ010000033">
    <property type="protein sequence ID" value="MDX8535864.1"/>
    <property type="molecule type" value="Genomic_DNA"/>
</dbReference>
<dbReference type="Proteomes" id="UP001285154">
    <property type="component" value="Unassembled WGS sequence"/>
</dbReference>
<gene>
    <name evidence="2" type="ORF">RFM42_33285</name>
</gene>